<protein>
    <recommendedName>
        <fullName evidence="3">ArsR family transcriptional regulator</fullName>
    </recommendedName>
</protein>
<accession>A0A0N9N4X1</accession>
<evidence type="ECO:0000313" key="2">
    <source>
        <dbReference type="Proteomes" id="UP000060390"/>
    </source>
</evidence>
<dbReference type="KEGG" id="hsf:HLASA_0940"/>
<dbReference type="InterPro" id="IPR055766">
    <property type="entry name" value="DUF7342"/>
</dbReference>
<dbReference type="Proteomes" id="UP000060390">
    <property type="component" value="Chromosome"/>
</dbReference>
<dbReference type="Pfam" id="PF24033">
    <property type="entry name" value="DUF7342"/>
    <property type="match status" value="1"/>
</dbReference>
<reference evidence="1 2" key="2">
    <citation type="journal article" date="2016" name="Stand. Genomic Sci.">
        <title>Complete genome sequence of 'Halanaeroarchaeum sulfurireducens' M27-SA2, a sulfur-reducing and acetate-oxidizing haloarchaeon from the deep-sea hypersaline anoxic lake Medee.</title>
        <authorList>
            <person name="Messina E."/>
            <person name="Sorokin D.Y."/>
            <person name="Kublanov I.V."/>
            <person name="Toshchakov S."/>
            <person name="Lopatina A."/>
            <person name="Arcadi E."/>
            <person name="Smedile F."/>
            <person name="La Spada G."/>
            <person name="La Cono V."/>
            <person name="Yakimov M.M."/>
        </authorList>
    </citation>
    <scope>NUCLEOTIDE SEQUENCE [LARGE SCALE GENOMIC DNA]</scope>
    <source>
        <strain evidence="1 2">M27-SA2</strain>
    </source>
</reference>
<sequence>MQDTPHSNILGMVPEYLAPRRVSTAMVESWTESMTARERVETIATTLSEPRIANWVAEQADVEWDTAKKHLDDLAESGVLLVTEDETYVPDPTRAYFDHLRELILTNDREELRAELEAIADRIEDWKLRYEVSSPEELEATLAEDLPPDEIRDRRQALRRWENSARSRDSIQTALQLYDDIQSLTDDVPATIRLEGAG</sequence>
<dbReference type="STRING" id="1604004.HLASA_0940"/>
<name>A0A0N9N4X1_9EURY</name>
<dbReference type="EMBL" id="CP011564">
    <property type="protein sequence ID" value="ALG81837.1"/>
    <property type="molecule type" value="Genomic_DNA"/>
</dbReference>
<evidence type="ECO:0008006" key="3">
    <source>
        <dbReference type="Google" id="ProtNLM"/>
    </source>
</evidence>
<evidence type="ECO:0000313" key="1">
    <source>
        <dbReference type="EMBL" id="ALG81837.1"/>
    </source>
</evidence>
<organism evidence="1 2">
    <name type="scientific">Halanaeroarchaeum sulfurireducens</name>
    <dbReference type="NCBI Taxonomy" id="1604004"/>
    <lineage>
        <taxon>Archaea</taxon>
        <taxon>Methanobacteriati</taxon>
        <taxon>Methanobacteriota</taxon>
        <taxon>Stenosarchaea group</taxon>
        <taxon>Halobacteria</taxon>
        <taxon>Halobacteriales</taxon>
        <taxon>Halobacteriaceae</taxon>
        <taxon>Halanaeroarchaeum</taxon>
    </lineage>
</organism>
<gene>
    <name evidence="1" type="ORF">HLASA_0940</name>
</gene>
<proteinExistence type="predicted"/>
<reference evidence="2" key="1">
    <citation type="submission" date="2015-05" db="EMBL/GenBank/DDBJ databases">
        <title>Complete genome sequence of Halanaeroarchaeum sulfurireducens type strain M27-SA2, a sulfate-reducer haloarchaeon from marine anoxic lake Medee.</title>
        <authorList>
            <person name="Messina E."/>
            <person name="Kublanov I.V."/>
            <person name="Toshchakov S."/>
            <person name="Arcadi E."/>
            <person name="La Spada G."/>
            <person name="La Cono V."/>
            <person name="Yakimov M.M."/>
        </authorList>
    </citation>
    <scope>NUCLEOTIDE SEQUENCE [LARGE SCALE GENOMIC DNA]</scope>
    <source>
        <strain evidence="2">M27-SA2</strain>
    </source>
</reference>
<dbReference type="AlphaFoldDB" id="A0A0N9N4X1"/>